<dbReference type="InterPro" id="IPR044865">
    <property type="entry name" value="MRH_dom"/>
</dbReference>
<comment type="caution">
    <text evidence="11">The sequence shown here is derived from an EMBL/GenBank/DDBJ whole genome shotgun (WGS) entry which is preliminary data.</text>
</comment>
<evidence type="ECO:0000259" key="10">
    <source>
        <dbReference type="PROSITE" id="PS51914"/>
    </source>
</evidence>
<name>A0AAV2PMF2_MEGNR</name>
<dbReference type="GO" id="GO:0010008">
    <property type="term" value="C:endosome membrane"/>
    <property type="evidence" value="ECO:0007669"/>
    <property type="project" value="UniProtKB-SubCell"/>
</dbReference>
<accession>A0AAV2PMF2</accession>
<dbReference type="PROSITE" id="PS51914">
    <property type="entry name" value="MRH"/>
    <property type="match status" value="8"/>
</dbReference>
<proteinExistence type="predicted"/>
<evidence type="ECO:0000256" key="6">
    <source>
        <dbReference type="ARBA" id="ARBA00023136"/>
    </source>
</evidence>
<feature type="domain" description="MRH" evidence="10">
    <location>
        <begin position="804"/>
        <end position="942"/>
    </location>
</feature>
<dbReference type="EMBL" id="CAXKWB010000285">
    <property type="protein sequence ID" value="CAL4060201.1"/>
    <property type="molecule type" value="Genomic_DNA"/>
</dbReference>
<comment type="subcellular location">
    <subcellularLocation>
        <location evidence="1">Endomembrane system</location>
    </subcellularLocation>
</comment>
<evidence type="ECO:0000256" key="9">
    <source>
        <dbReference type="SAM" id="Phobius"/>
    </source>
</evidence>
<dbReference type="PANTHER" id="PTHR15071">
    <property type="entry name" value="MANNOSE-6-PHOSPHATE RECEPTOR FAMILY MEMBER"/>
    <property type="match status" value="1"/>
</dbReference>
<dbReference type="GO" id="GO:0038023">
    <property type="term" value="F:signaling receptor activity"/>
    <property type="evidence" value="ECO:0007669"/>
    <property type="project" value="InterPro"/>
</dbReference>
<dbReference type="PANTHER" id="PTHR15071:SF0">
    <property type="entry name" value="MANNOSE 6-PHOSPHATE RECEPTOR-LIKE PROTEIN 1"/>
    <property type="match status" value="1"/>
</dbReference>
<keyword evidence="2" id="KW-0813">Transport</keyword>
<feature type="domain" description="MRH" evidence="10">
    <location>
        <begin position="365"/>
        <end position="509"/>
    </location>
</feature>
<evidence type="ECO:0000256" key="1">
    <source>
        <dbReference type="ARBA" id="ARBA00004308"/>
    </source>
</evidence>
<feature type="domain" description="MRH" evidence="10">
    <location>
        <begin position="515"/>
        <end position="652"/>
    </location>
</feature>
<keyword evidence="4" id="KW-0732">Signal</keyword>
<dbReference type="SUPFAM" id="SSF50911">
    <property type="entry name" value="Mannose 6-phosphate receptor domain"/>
    <property type="match status" value="8"/>
</dbReference>
<dbReference type="InterPro" id="IPR009011">
    <property type="entry name" value="Man6P_isomerase_rcpt-bd_dom_sf"/>
</dbReference>
<dbReference type="Gene3D" id="2.70.130.10">
    <property type="entry name" value="Mannose-6-phosphate receptor binding domain"/>
    <property type="match status" value="8"/>
</dbReference>
<keyword evidence="5 9" id="KW-1133">Transmembrane helix</keyword>
<dbReference type="SMART" id="SM01404">
    <property type="entry name" value="CIMR"/>
    <property type="match status" value="8"/>
</dbReference>
<dbReference type="Pfam" id="PF00878">
    <property type="entry name" value="CIMR"/>
    <property type="match status" value="7"/>
</dbReference>
<dbReference type="GO" id="GO:0000139">
    <property type="term" value="C:Golgi membrane"/>
    <property type="evidence" value="ECO:0007669"/>
    <property type="project" value="UniProtKB-SubCell"/>
</dbReference>
<keyword evidence="6 9" id="KW-0472">Membrane</keyword>
<feature type="region of interest" description="Disordered" evidence="8">
    <location>
        <begin position="1238"/>
        <end position="1286"/>
    </location>
</feature>
<keyword evidence="7" id="KW-1015">Disulfide bond</keyword>
<dbReference type="Proteomes" id="UP001497623">
    <property type="component" value="Unassembled WGS sequence"/>
</dbReference>
<sequence length="1368" mass="150949">MTHKLIIVISSDHACTQYSNNGRIVVKGLYPVPNLTICLSNLQELLADLTDNGANDFPCKVVSGEHVYDLSELALRDKWKHVETLHTGSGGDKSVTYLSLCHPLRNVPDFCANQTGVCQSKIIENEGSEGNDTREELVVANGGMLSKQGFTVSNEGWLEYIYENGETCNHRGKKVSRKTYINFLCPGEGTTETTGPVMMSSPGCEIIFAWMTQAACPKKLEFSNATSCIVKFSNSDHNLNLHTLHSTTYWNASGSEGKNYHLNFCGAVENNGCDDPSATICEISDSGEQVVLGTAENMKLEWTPSSGNDMDVLTLTYNGPKDSKINLQLFCDKSALEPQIYFFNKKDTIYTFTVKTVAVCNPETPHCVIEDKKGNVYDLRNLHKPEGNWEVVDTRDEHQDLLYHINMCGGINDDPQYRCPEGHLGACQTSVSADASYNMGLLTSDPVVNAEGSITVLYTGGDPCSGGKHSRKTRITLTCYPQEYGPAFIEETESCEYIFSWLTPSACPQNIQMGENCIVSDPKFGNVYDLNPLRITTGDYNISDGEHQYLLNLCGPLVTPCKGTNHAGVCQVTGDQQYIGGNATSKIVFNDGTLLMNLEGGDGECQDNQTRSSQILFMCDHEEEGPNGLHFIHEDQMCTYHFIWRTKYACPPHKVIDCSVVHDGLKYDLSELSISNMNEEYFSSDHSKKYVLNVCRSIVHSKSSRCEYSAGACMINIKHNNETLNLGKVHDGPYVEDDKLMLKYDGGSLCKEDNQKNYETLIEFKCDMEGSYPYPQLIAQENCRLLFEWATPIACPEKAVESHGNCTVTNPLTDYTFDLNPLRHSAGYQVRDNTDLHIIINVCGDVEATHCNATGIGSCSFVDSDRTIISNAGRANADLHLHQGGLYLTYKDGEKCANGFRSTVINFICGAENSQEGPILIKDDLESCTYFFNWHTELACERRIDCFVDTWDQRYDLTPLIKVHDNYELVNPNQKKQKFYLNVCRPLNPMVGLNCAAGSSSCLVNADDLAKPLNLGHPVASPRNGYDDGVLMMYSHGGPCPDDPSISLTTRITFKCGRTYGKGSPEFVMETDDCQYQFEWKTSLVCPDEEPVPDNGLQCTIPYEAAQTNIDLHPLNRPDGYKVVHGQRTFIINVCGQAPGCDEGSGVCTSDEKSYGSSTRSDLRWDYDELKLSYYGGGTCDGALSGHRTTTIWFECDMSAGYGLPVADDFMNTLDCIAAFRWKTNVTCMEAIYGGGSGHGQGSTQAPVVIPSEPSDNHPSEPAVPVNPEPEIPSPAEAANHTQSPAEAQGSSSVLTVVAIFVTIFGLLFVAVLLLVKTTRGQYIMATTKRIFGIKGYSSIHENSTLLGNSYNSRVFRVDESDDDLLRV</sequence>
<evidence type="ECO:0000313" key="12">
    <source>
        <dbReference type="Proteomes" id="UP001497623"/>
    </source>
</evidence>
<keyword evidence="3 9" id="KW-0812">Transmembrane</keyword>
<reference evidence="11 12" key="1">
    <citation type="submission" date="2024-05" db="EMBL/GenBank/DDBJ databases">
        <authorList>
            <person name="Wallberg A."/>
        </authorList>
    </citation>
    <scope>NUCLEOTIDE SEQUENCE [LARGE SCALE GENOMIC DNA]</scope>
</reference>
<evidence type="ECO:0000256" key="4">
    <source>
        <dbReference type="ARBA" id="ARBA00022729"/>
    </source>
</evidence>
<feature type="domain" description="MRH" evidence="10">
    <location>
        <begin position="226"/>
        <end position="362"/>
    </location>
</feature>
<feature type="domain" description="MRH" evidence="10">
    <location>
        <begin position="656"/>
        <end position="797"/>
    </location>
</feature>
<feature type="domain" description="MRH" evidence="10">
    <location>
        <begin position="57"/>
        <end position="218"/>
    </location>
</feature>
<keyword evidence="12" id="KW-1185">Reference proteome</keyword>
<evidence type="ECO:0000256" key="3">
    <source>
        <dbReference type="ARBA" id="ARBA00022692"/>
    </source>
</evidence>
<evidence type="ECO:0000313" key="11">
    <source>
        <dbReference type="EMBL" id="CAL4060201.1"/>
    </source>
</evidence>
<feature type="domain" description="MRH" evidence="10">
    <location>
        <begin position="944"/>
        <end position="1088"/>
    </location>
</feature>
<dbReference type="InterPro" id="IPR000479">
    <property type="entry name" value="CIMR_rpt"/>
</dbReference>
<evidence type="ECO:0000256" key="2">
    <source>
        <dbReference type="ARBA" id="ARBA00022448"/>
    </source>
</evidence>
<evidence type="ECO:0000256" key="5">
    <source>
        <dbReference type="ARBA" id="ARBA00022989"/>
    </source>
</evidence>
<feature type="domain" description="MRH" evidence="10">
    <location>
        <begin position="1097"/>
        <end position="1230"/>
    </location>
</feature>
<gene>
    <name evidence="11" type="ORF">MNOR_LOCUS1129</name>
</gene>
<feature type="transmembrane region" description="Helical" evidence="9">
    <location>
        <begin position="1294"/>
        <end position="1316"/>
    </location>
</feature>
<organism evidence="11 12">
    <name type="scientific">Meganyctiphanes norvegica</name>
    <name type="common">Northern krill</name>
    <name type="synonym">Thysanopoda norvegica</name>
    <dbReference type="NCBI Taxonomy" id="48144"/>
    <lineage>
        <taxon>Eukaryota</taxon>
        <taxon>Metazoa</taxon>
        <taxon>Ecdysozoa</taxon>
        <taxon>Arthropoda</taxon>
        <taxon>Crustacea</taxon>
        <taxon>Multicrustacea</taxon>
        <taxon>Malacostraca</taxon>
        <taxon>Eumalacostraca</taxon>
        <taxon>Eucarida</taxon>
        <taxon>Euphausiacea</taxon>
        <taxon>Euphausiidae</taxon>
        <taxon>Meganyctiphanes</taxon>
    </lineage>
</organism>
<evidence type="ECO:0000256" key="8">
    <source>
        <dbReference type="SAM" id="MobiDB-lite"/>
    </source>
</evidence>
<protein>
    <recommendedName>
        <fullName evidence="10">MRH domain-containing protein</fullName>
    </recommendedName>
</protein>
<evidence type="ECO:0000256" key="7">
    <source>
        <dbReference type="ARBA" id="ARBA00023157"/>
    </source>
</evidence>
<dbReference type="GO" id="GO:0007041">
    <property type="term" value="P:lysosomal transport"/>
    <property type="evidence" value="ECO:0007669"/>
    <property type="project" value="InterPro"/>
</dbReference>
<dbReference type="GO" id="GO:0005537">
    <property type="term" value="F:D-mannose binding"/>
    <property type="evidence" value="ECO:0007669"/>
    <property type="project" value="InterPro"/>
</dbReference>